<evidence type="ECO:0000256" key="4">
    <source>
        <dbReference type="ARBA" id="ARBA00033398"/>
    </source>
</evidence>
<dbReference type="PROSITE" id="PS00960">
    <property type="entry name" value="BTG_1"/>
    <property type="match status" value="1"/>
</dbReference>
<dbReference type="InterPro" id="IPR033332">
    <property type="entry name" value="BTG"/>
</dbReference>
<comment type="similarity">
    <text evidence="2">Belongs to the BTG family.</text>
</comment>
<feature type="compositionally biased region" description="Basic residues" evidence="5">
    <location>
        <begin position="111"/>
        <end position="124"/>
    </location>
</feature>
<reference evidence="8 9" key="1">
    <citation type="journal article" date="2021" name="G3 (Bethesda)">
        <title>Improved contiguity of the threespine stickleback genome using long-read sequencing.</title>
        <authorList>
            <person name="Nath S."/>
            <person name="Shaw D.E."/>
            <person name="White M.A."/>
        </authorList>
    </citation>
    <scope>NUCLEOTIDE SEQUENCE [LARGE SCALE GENOMIC DNA]</scope>
    <source>
        <strain evidence="8 9">Lake Benthic</strain>
    </source>
</reference>
<dbReference type="AlphaFoldDB" id="A0AAQ4RKE6"/>
<feature type="compositionally biased region" description="Basic and acidic residues" evidence="5">
    <location>
        <begin position="128"/>
        <end position="143"/>
    </location>
</feature>
<evidence type="ECO:0000256" key="5">
    <source>
        <dbReference type="SAM" id="MobiDB-lite"/>
    </source>
</evidence>
<dbReference type="Ensembl" id="ENSGACT00000065741.1">
    <property type="protein sequence ID" value="ENSGACP00000064236.1"/>
    <property type="gene ID" value="ENSGACG00000019805.2"/>
</dbReference>
<dbReference type="GeneTree" id="ENSGT00950000182952"/>
<dbReference type="PANTHER" id="PTHR22978:SF30">
    <property type="entry name" value="PROTEIN BTG1"/>
    <property type="match status" value="1"/>
</dbReference>
<dbReference type="InterPro" id="IPR002087">
    <property type="entry name" value="Anti_prolifrtn"/>
</dbReference>
<evidence type="ECO:0000313" key="9">
    <source>
        <dbReference type="Proteomes" id="UP000007635"/>
    </source>
</evidence>
<evidence type="ECO:0000313" key="8">
    <source>
        <dbReference type="Ensembl" id="ENSGACP00000064236.1"/>
    </source>
</evidence>
<evidence type="ECO:0000259" key="6">
    <source>
        <dbReference type="PROSITE" id="PS00960"/>
    </source>
</evidence>
<dbReference type="GO" id="GO:0008285">
    <property type="term" value="P:negative regulation of cell population proliferation"/>
    <property type="evidence" value="ECO:0007669"/>
    <property type="project" value="TreeGrafter"/>
</dbReference>
<evidence type="ECO:0000256" key="2">
    <source>
        <dbReference type="ARBA" id="ARBA00007989"/>
    </source>
</evidence>
<dbReference type="Proteomes" id="UP000007635">
    <property type="component" value="Chromosome IV"/>
</dbReference>
<proteinExistence type="inferred from homology"/>
<comment type="function">
    <text evidence="1">Anti-proliferative protein.</text>
</comment>
<name>A0AAQ4RKE6_GASAC</name>
<dbReference type="PANTHER" id="PTHR22978">
    <property type="entry name" value="B-CELL TRANSLOCATION GENE"/>
    <property type="match status" value="1"/>
</dbReference>
<reference evidence="8" key="2">
    <citation type="submission" date="2025-08" db="UniProtKB">
        <authorList>
            <consortium name="Ensembl"/>
        </authorList>
    </citation>
    <scope>IDENTIFICATION</scope>
</reference>
<dbReference type="GO" id="GO:0005634">
    <property type="term" value="C:nucleus"/>
    <property type="evidence" value="ECO:0007669"/>
    <property type="project" value="TreeGrafter"/>
</dbReference>
<reference evidence="8" key="3">
    <citation type="submission" date="2025-09" db="UniProtKB">
        <authorList>
            <consortium name="Ensembl"/>
        </authorList>
    </citation>
    <scope>IDENTIFICATION</scope>
</reference>
<feature type="region of interest" description="Disordered" evidence="5">
    <location>
        <begin position="170"/>
        <end position="197"/>
    </location>
</feature>
<organism evidence="8 9">
    <name type="scientific">Gasterosteus aculeatus aculeatus</name>
    <name type="common">three-spined stickleback</name>
    <dbReference type="NCBI Taxonomy" id="481459"/>
    <lineage>
        <taxon>Eukaryota</taxon>
        <taxon>Metazoa</taxon>
        <taxon>Chordata</taxon>
        <taxon>Craniata</taxon>
        <taxon>Vertebrata</taxon>
        <taxon>Euteleostomi</taxon>
        <taxon>Actinopterygii</taxon>
        <taxon>Neopterygii</taxon>
        <taxon>Teleostei</taxon>
        <taxon>Neoteleostei</taxon>
        <taxon>Acanthomorphata</taxon>
        <taxon>Eupercaria</taxon>
        <taxon>Perciformes</taxon>
        <taxon>Cottioidei</taxon>
        <taxon>Gasterosteales</taxon>
        <taxon>Gasterosteidae</taxon>
        <taxon>Gasterosteus</taxon>
    </lineage>
</organism>
<dbReference type="Pfam" id="PF07742">
    <property type="entry name" value="BTG"/>
    <property type="match status" value="1"/>
</dbReference>
<evidence type="ECO:0000256" key="1">
    <source>
        <dbReference type="ARBA" id="ARBA00004004"/>
    </source>
</evidence>
<dbReference type="GO" id="GO:0005737">
    <property type="term" value="C:cytoplasm"/>
    <property type="evidence" value="ECO:0007669"/>
    <property type="project" value="TreeGrafter"/>
</dbReference>
<keyword evidence="9" id="KW-1185">Reference proteome</keyword>
<feature type="domain" description="Anti-proliferative protein" evidence="7">
    <location>
        <begin position="267"/>
        <end position="286"/>
    </location>
</feature>
<dbReference type="PRINTS" id="PR00310">
    <property type="entry name" value="ANTIPRLFBTG1"/>
</dbReference>
<feature type="region of interest" description="Disordered" evidence="5">
    <location>
        <begin position="8"/>
        <end position="30"/>
    </location>
</feature>
<feature type="region of interest" description="Disordered" evidence="5">
    <location>
        <begin position="77"/>
        <end position="145"/>
    </location>
</feature>
<dbReference type="InterPro" id="IPR036054">
    <property type="entry name" value="BTG-like_sf"/>
</dbReference>
<dbReference type="PROSITE" id="PS01203">
    <property type="entry name" value="BTG_2"/>
    <property type="match status" value="1"/>
</dbReference>
<feature type="domain" description="Anti-proliferative protein" evidence="6">
    <location>
        <begin position="221"/>
        <end position="241"/>
    </location>
</feature>
<accession>A0AAQ4RKE6</accession>
<evidence type="ECO:0000259" key="7">
    <source>
        <dbReference type="PROSITE" id="PS01203"/>
    </source>
</evidence>
<dbReference type="Gene3D" id="3.90.640.90">
    <property type="entry name" value="Anti-proliferative protein, N-terminal domain"/>
    <property type="match status" value="1"/>
</dbReference>
<protein>
    <recommendedName>
        <fullName evidence="3">Protein BTG1</fullName>
    </recommendedName>
    <alternativeName>
        <fullName evidence="4">B-cell translocation gene 1 protein</fullName>
    </alternativeName>
</protein>
<evidence type="ECO:0000256" key="3">
    <source>
        <dbReference type="ARBA" id="ARBA00016581"/>
    </source>
</evidence>
<dbReference type="SUPFAM" id="SSF160696">
    <property type="entry name" value="BTG domain-like"/>
    <property type="match status" value="1"/>
</dbReference>
<sequence length="352" mass="38601">AVVAVAACDAGGGGGRGGEEEEGGGSTIKSRSSALGASLWWRKASAAGCLTCHQVTNRPPPPAPPPQHPHSCIYQQQAQPRTVPTYTPTAPPPPAHGLSLKENSPPPRLINAKRKNEKARRPGSLRRGSGEERSDEHVETTRRRTDRRRCPFLNAYPLCPRNDEAGDHRRRRISVEISARKRTRKRPTGPDVQPKLTGHSVRIDHSALNCLSVLFVSAEQYKHHWFPDRPCKGSGYRCIRINHKMDPLVGQAGQRIGLTIQQLYLLLPSELTLWVDPFEVSYRIGEDGSICVLYESAPCPVGMPTMATIGSPSGHGMLGSPMVDSRHSCKEELMVMGRTSPSKNYNMMTVSS</sequence>
<dbReference type="SMART" id="SM00099">
    <property type="entry name" value="btg1"/>
    <property type="match status" value="1"/>
</dbReference>